<reference evidence="1 2" key="2">
    <citation type="journal article" date="2022" name="Mol. Ecol. Resour.">
        <title>The genomes of chicory, endive, great burdock and yacon provide insights into Asteraceae paleo-polyploidization history and plant inulin production.</title>
        <authorList>
            <person name="Fan W."/>
            <person name="Wang S."/>
            <person name="Wang H."/>
            <person name="Wang A."/>
            <person name="Jiang F."/>
            <person name="Liu H."/>
            <person name="Zhao H."/>
            <person name="Xu D."/>
            <person name="Zhang Y."/>
        </authorList>
    </citation>
    <scope>NUCLEOTIDE SEQUENCE [LARGE SCALE GENOMIC DNA]</scope>
    <source>
        <strain evidence="2">cv. Yunnan</strain>
        <tissue evidence="1">Leaves</tissue>
    </source>
</reference>
<evidence type="ECO:0000313" key="1">
    <source>
        <dbReference type="EMBL" id="KAI3756019.1"/>
    </source>
</evidence>
<sequence length="98" mass="11268">MEIVSQKKLICLLMLLLCQHQQMSQGEHLDLRLKLIFLHLHLQVLRFLQLLVFFASHPASSAVSPAVDFFAAPEQVEPEIKPLESKTRIYRAHTELHG</sequence>
<evidence type="ECO:0000313" key="2">
    <source>
        <dbReference type="Proteomes" id="UP001056120"/>
    </source>
</evidence>
<keyword evidence="2" id="KW-1185">Reference proteome</keyword>
<protein>
    <submittedName>
        <fullName evidence="1">Uncharacterized protein</fullName>
    </submittedName>
</protein>
<dbReference type="Proteomes" id="UP001056120">
    <property type="component" value="Linkage Group LG18"/>
</dbReference>
<name>A0ACB9EAR9_9ASTR</name>
<proteinExistence type="predicted"/>
<accession>A0ACB9EAR9</accession>
<reference evidence="2" key="1">
    <citation type="journal article" date="2022" name="Mol. Ecol. Resour.">
        <title>The genomes of chicory, endive, great burdock and yacon provide insights into Asteraceae palaeo-polyploidization history and plant inulin production.</title>
        <authorList>
            <person name="Fan W."/>
            <person name="Wang S."/>
            <person name="Wang H."/>
            <person name="Wang A."/>
            <person name="Jiang F."/>
            <person name="Liu H."/>
            <person name="Zhao H."/>
            <person name="Xu D."/>
            <person name="Zhang Y."/>
        </authorList>
    </citation>
    <scope>NUCLEOTIDE SEQUENCE [LARGE SCALE GENOMIC DNA]</scope>
    <source>
        <strain evidence="2">cv. Yunnan</strain>
    </source>
</reference>
<comment type="caution">
    <text evidence="1">The sequence shown here is derived from an EMBL/GenBank/DDBJ whole genome shotgun (WGS) entry which is preliminary data.</text>
</comment>
<dbReference type="EMBL" id="CM042035">
    <property type="protein sequence ID" value="KAI3756019.1"/>
    <property type="molecule type" value="Genomic_DNA"/>
</dbReference>
<organism evidence="1 2">
    <name type="scientific">Smallanthus sonchifolius</name>
    <dbReference type="NCBI Taxonomy" id="185202"/>
    <lineage>
        <taxon>Eukaryota</taxon>
        <taxon>Viridiplantae</taxon>
        <taxon>Streptophyta</taxon>
        <taxon>Embryophyta</taxon>
        <taxon>Tracheophyta</taxon>
        <taxon>Spermatophyta</taxon>
        <taxon>Magnoliopsida</taxon>
        <taxon>eudicotyledons</taxon>
        <taxon>Gunneridae</taxon>
        <taxon>Pentapetalae</taxon>
        <taxon>asterids</taxon>
        <taxon>campanulids</taxon>
        <taxon>Asterales</taxon>
        <taxon>Asteraceae</taxon>
        <taxon>Asteroideae</taxon>
        <taxon>Heliantheae alliance</taxon>
        <taxon>Millerieae</taxon>
        <taxon>Smallanthus</taxon>
    </lineage>
</organism>
<gene>
    <name evidence="1" type="ORF">L1987_55831</name>
</gene>